<feature type="domain" description="Purple acid phosphatase N-terminal" evidence="6">
    <location>
        <begin position="25"/>
        <end position="118"/>
    </location>
</feature>
<dbReference type="AlphaFoldDB" id="A0A914CTQ4"/>
<dbReference type="PANTHER" id="PTHR45867:SF10">
    <property type="entry name" value="PURPLE ACID PHOSPHATASE"/>
    <property type="match status" value="1"/>
</dbReference>
<comment type="similarity">
    <text evidence="3">Belongs to the metallophosphoesterase superfamily. Purple acid phosphatase family.</text>
</comment>
<evidence type="ECO:0000313" key="8">
    <source>
        <dbReference type="WBParaSite" id="ACRNAN_scaffold1450.g30331.t1"/>
    </source>
</evidence>
<sequence>MAYPVVLLFIFLYICCETFGQLAVPEQVHLSLANEPNAMTVTWVTMAPLNNNVKPVVEYGLSQTNLQFSANAQTNDFEYNGVHRYIHSVTLKNLYFNTTYYYQVGSTLGWSHVFHFKTFPQGNDFSYKVVIFGDLGNFNGVSMPYLQKAAMNGEFDLAIHVGDIAYDLHTENGIGGDNFTRQMEPVIAYVPYMVIAGNHEDDLKNFSNYKNRFVMPDNGYGDNQFYSFDLGPIHFLGVSTEYYGFFNEYGHMPVINQYNWLENDLKQADANRAAVPWILSYQHRPFYCSNENSEECTSFENTLIKSGFEDLPGLESLYLKYGMDLGFWGHEHSYERFWPSSGRQIFNQTSNPYHNAAAPTYIVTGAAGCHSGHALFENPPSPASASRINDYGYTMLHVVNKTHLFIEQISVEAGNQVVDQIWLSKDLQHAPKPDYAKTQQFILFPEPKVCNPRDVQCRGKYSHKKRNPASF</sequence>
<dbReference type="Pfam" id="PF00149">
    <property type="entry name" value="Metallophos"/>
    <property type="match status" value="1"/>
</dbReference>
<keyword evidence="1 3" id="KW-0732">Signal</keyword>
<dbReference type="EC" id="3.1.3.2" evidence="3"/>
<dbReference type="InterPro" id="IPR025733">
    <property type="entry name" value="PAPs_C"/>
</dbReference>
<name>A0A914CTQ4_9BILA</name>
<dbReference type="GO" id="GO:0046872">
    <property type="term" value="F:metal ion binding"/>
    <property type="evidence" value="ECO:0007669"/>
    <property type="project" value="InterPro"/>
</dbReference>
<dbReference type="Pfam" id="PF16656">
    <property type="entry name" value="Pur_ac_phosph_N"/>
    <property type="match status" value="1"/>
</dbReference>
<evidence type="ECO:0000256" key="1">
    <source>
        <dbReference type="ARBA" id="ARBA00022729"/>
    </source>
</evidence>
<feature type="domain" description="Purple acid phosphatase C-terminal" evidence="5">
    <location>
        <begin position="358"/>
        <end position="420"/>
    </location>
</feature>
<dbReference type="InterPro" id="IPR008963">
    <property type="entry name" value="Purple_acid_Pase-like_N"/>
</dbReference>
<dbReference type="Pfam" id="PF14008">
    <property type="entry name" value="Metallophos_C"/>
    <property type="match status" value="1"/>
</dbReference>
<reference evidence="8" key="1">
    <citation type="submission" date="2022-11" db="UniProtKB">
        <authorList>
            <consortium name="WormBaseParasite"/>
        </authorList>
    </citation>
    <scope>IDENTIFICATION</scope>
</reference>
<keyword evidence="3" id="KW-0378">Hydrolase</keyword>
<evidence type="ECO:0000256" key="2">
    <source>
        <dbReference type="ARBA" id="ARBA00023180"/>
    </source>
</evidence>
<evidence type="ECO:0000259" key="6">
    <source>
        <dbReference type="Pfam" id="PF16656"/>
    </source>
</evidence>
<feature type="signal peptide" evidence="3">
    <location>
        <begin position="1"/>
        <end position="20"/>
    </location>
</feature>
<proteinExistence type="inferred from homology"/>
<comment type="catalytic activity">
    <reaction evidence="3">
        <text>a phosphate monoester + H2O = an alcohol + phosphate</text>
        <dbReference type="Rhea" id="RHEA:15017"/>
        <dbReference type="ChEBI" id="CHEBI:15377"/>
        <dbReference type="ChEBI" id="CHEBI:30879"/>
        <dbReference type="ChEBI" id="CHEBI:43474"/>
        <dbReference type="ChEBI" id="CHEBI:67140"/>
        <dbReference type="EC" id="3.1.3.2"/>
    </reaction>
</comment>
<evidence type="ECO:0000313" key="7">
    <source>
        <dbReference type="Proteomes" id="UP000887540"/>
    </source>
</evidence>
<feature type="chain" id="PRO_5038159656" description="Purple acid phosphatase" evidence="3">
    <location>
        <begin position="21"/>
        <end position="471"/>
    </location>
</feature>
<dbReference type="InterPro" id="IPR029052">
    <property type="entry name" value="Metallo-depent_PP-like"/>
</dbReference>
<accession>A0A914CTQ4</accession>
<dbReference type="GO" id="GO:0003993">
    <property type="term" value="F:acid phosphatase activity"/>
    <property type="evidence" value="ECO:0007669"/>
    <property type="project" value="UniProtKB-EC"/>
</dbReference>
<keyword evidence="7" id="KW-1185">Reference proteome</keyword>
<protein>
    <recommendedName>
        <fullName evidence="3">Purple acid phosphatase</fullName>
        <ecNumber evidence="3">3.1.3.2</ecNumber>
    </recommendedName>
</protein>
<dbReference type="WBParaSite" id="ACRNAN_scaffold1450.g30331.t1">
    <property type="protein sequence ID" value="ACRNAN_scaffold1450.g30331.t1"/>
    <property type="gene ID" value="ACRNAN_scaffold1450.g30331"/>
</dbReference>
<dbReference type="Proteomes" id="UP000887540">
    <property type="component" value="Unplaced"/>
</dbReference>
<feature type="domain" description="Calcineurin-like phosphoesterase" evidence="4">
    <location>
        <begin position="128"/>
        <end position="334"/>
    </location>
</feature>
<evidence type="ECO:0000259" key="4">
    <source>
        <dbReference type="Pfam" id="PF00149"/>
    </source>
</evidence>
<evidence type="ECO:0000259" key="5">
    <source>
        <dbReference type="Pfam" id="PF14008"/>
    </source>
</evidence>
<keyword evidence="2" id="KW-0325">Glycoprotein</keyword>
<dbReference type="Gene3D" id="3.60.21.10">
    <property type="match status" value="1"/>
</dbReference>
<dbReference type="InterPro" id="IPR004843">
    <property type="entry name" value="Calcineurin-like_PHP"/>
</dbReference>
<dbReference type="SUPFAM" id="SSF49363">
    <property type="entry name" value="Purple acid phosphatase, N-terminal domain"/>
    <property type="match status" value="1"/>
</dbReference>
<dbReference type="SUPFAM" id="SSF56300">
    <property type="entry name" value="Metallo-dependent phosphatases"/>
    <property type="match status" value="1"/>
</dbReference>
<dbReference type="PANTHER" id="PTHR45867">
    <property type="entry name" value="PURPLE ACID PHOSPHATASE"/>
    <property type="match status" value="1"/>
</dbReference>
<dbReference type="InterPro" id="IPR015914">
    <property type="entry name" value="PAPs_N"/>
</dbReference>
<dbReference type="InterPro" id="IPR041792">
    <property type="entry name" value="MPP_PAP"/>
</dbReference>
<dbReference type="Gene3D" id="2.60.40.380">
    <property type="entry name" value="Purple acid phosphatase-like, N-terminal"/>
    <property type="match status" value="1"/>
</dbReference>
<dbReference type="CDD" id="cd00839">
    <property type="entry name" value="MPP_PAPs"/>
    <property type="match status" value="1"/>
</dbReference>
<evidence type="ECO:0000256" key="3">
    <source>
        <dbReference type="RuleBase" id="RU361203"/>
    </source>
</evidence>
<organism evidence="7 8">
    <name type="scientific">Acrobeloides nanus</name>
    <dbReference type="NCBI Taxonomy" id="290746"/>
    <lineage>
        <taxon>Eukaryota</taxon>
        <taxon>Metazoa</taxon>
        <taxon>Ecdysozoa</taxon>
        <taxon>Nematoda</taxon>
        <taxon>Chromadorea</taxon>
        <taxon>Rhabditida</taxon>
        <taxon>Tylenchina</taxon>
        <taxon>Cephalobomorpha</taxon>
        <taxon>Cephaloboidea</taxon>
        <taxon>Cephalobidae</taxon>
        <taxon>Acrobeloides</taxon>
    </lineage>
</organism>